<feature type="region of interest" description="Disordered" evidence="2">
    <location>
        <begin position="153"/>
        <end position="176"/>
    </location>
</feature>
<evidence type="ECO:0000256" key="1">
    <source>
        <dbReference type="SAM" id="Coils"/>
    </source>
</evidence>
<name>A0A7S1PVS1_ALECA</name>
<gene>
    <name evidence="3" type="ORF">ACAT0790_LOCUS8470</name>
</gene>
<feature type="compositionally biased region" description="Low complexity" evidence="2">
    <location>
        <begin position="154"/>
        <end position="166"/>
    </location>
</feature>
<reference evidence="3" key="1">
    <citation type="submission" date="2021-01" db="EMBL/GenBank/DDBJ databases">
        <authorList>
            <person name="Corre E."/>
            <person name="Pelletier E."/>
            <person name="Niang G."/>
            <person name="Scheremetjew M."/>
            <person name="Finn R."/>
            <person name="Kale V."/>
            <person name="Holt S."/>
            <person name="Cochrane G."/>
            <person name="Meng A."/>
            <person name="Brown T."/>
            <person name="Cohen L."/>
        </authorList>
    </citation>
    <scope>NUCLEOTIDE SEQUENCE</scope>
    <source>
        <strain evidence="3">OF101</strain>
    </source>
</reference>
<evidence type="ECO:0000256" key="2">
    <source>
        <dbReference type="SAM" id="MobiDB-lite"/>
    </source>
</evidence>
<feature type="coiled-coil region" evidence="1">
    <location>
        <begin position="92"/>
        <end position="148"/>
    </location>
</feature>
<keyword evidence="1" id="KW-0175">Coiled coil</keyword>
<organism evidence="3">
    <name type="scientific">Alexandrium catenella</name>
    <name type="common">Red tide dinoflagellate</name>
    <name type="synonym">Gonyaulax catenella</name>
    <dbReference type="NCBI Taxonomy" id="2925"/>
    <lineage>
        <taxon>Eukaryota</taxon>
        <taxon>Sar</taxon>
        <taxon>Alveolata</taxon>
        <taxon>Dinophyceae</taxon>
        <taxon>Gonyaulacales</taxon>
        <taxon>Pyrocystaceae</taxon>
        <taxon>Alexandrium</taxon>
    </lineage>
</organism>
<dbReference type="AlphaFoldDB" id="A0A7S1PVS1"/>
<proteinExistence type="predicted"/>
<feature type="region of interest" description="Disordered" evidence="2">
    <location>
        <begin position="1"/>
        <end position="27"/>
    </location>
</feature>
<feature type="compositionally biased region" description="Basic and acidic residues" evidence="2">
    <location>
        <begin position="9"/>
        <end position="20"/>
    </location>
</feature>
<feature type="region of interest" description="Disordered" evidence="2">
    <location>
        <begin position="41"/>
        <end position="89"/>
    </location>
</feature>
<dbReference type="EMBL" id="HBGE01014415">
    <property type="protein sequence ID" value="CAD9103355.1"/>
    <property type="molecule type" value="Transcribed_RNA"/>
</dbReference>
<protein>
    <submittedName>
        <fullName evidence="3">Uncharacterized protein</fullName>
    </submittedName>
</protein>
<evidence type="ECO:0000313" key="3">
    <source>
        <dbReference type="EMBL" id="CAD9103355.1"/>
    </source>
</evidence>
<sequence length="283" mass="29331">MAQAAPGGEMHRGMMAEESKAGGMGTRNRYSRDYRIERGHISDLNGHGANGPTRHDHGTAHHNGYNSTISSSSSASRDHGGDSGGASPAAALAEVEKRIAAMQHDFKQALHKVNGKDNEKFDLIFAILSELQSRQAQLEETVRALKAQCSAPMSSAGSGQAQQGHQQFGGKGDPAQSYSGMGGQMGGGGQAMFAAMPQVLVVPSPTGAMQSMDGYAMQHMMSPTGAMQPMGHPMAMQFMGQPTGHDYGWSGEGCGGGVSEAAIQPVPHVAPDGTAEGAEQPGV</sequence>
<accession>A0A7S1PVS1</accession>